<evidence type="ECO:0000313" key="2">
    <source>
        <dbReference type="Proteomes" id="UP000183832"/>
    </source>
</evidence>
<accession>A0A1J1IFQ4</accession>
<reference evidence="1 2" key="1">
    <citation type="submission" date="2015-04" db="EMBL/GenBank/DDBJ databases">
        <authorList>
            <person name="Syromyatnikov M.Y."/>
            <person name="Popov V.N."/>
        </authorList>
    </citation>
    <scope>NUCLEOTIDE SEQUENCE [LARGE SCALE GENOMIC DNA]</scope>
</reference>
<proteinExistence type="predicted"/>
<protein>
    <submittedName>
        <fullName evidence="1">CLUMA_CG010684, isoform A</fullName>
    </submittedName>
</protein>
<name>A0A1J1IFQ4_9DIPT</name>
<dbReference type="AlphaFoldDB" id="A0A1J1IFQ4"/>
<gene>
    <name evidence="1" type="ORF">CLUMA_CG010684</name>
</gene>
<evidence type="ECO:0000313" key="1">
    <source>
        <dbReference type="EMBL" id="CRK97289.1"/>
    </source>
</evidence>
<keyword evidence="2" id="KW-1185">Reference proteome</keyword>
<dbReference type="Proteomes" id="UP000183832">
    <property type="component" value="Unassembled WGS sequence"/>
</dbReference>
<sequence length="75" mass="8909">MIIIALINLSIDFLSSQLFLRCYRFLKQQHKVHRHLFINLHAMLLKLSSYIFCFVVSQESIDWVFKVFGGDIAQY</sequence>
<organism evidence="1 2">
    <name type="scientific">Clunio marinus</name>
    <dbReference type="NCBI Taxonomy" id="568069"/>
    <lineage>
        <taxon>Eukaryota</taxon>
        <taxon>Metazoa</taxon>
        <taxon>Ecdysozoa</taxon>
        <taxon>Arthropoda</taxon>
        <taxon>Hexapoda</taxon>
        <taxon>Insecta</taxon>
        <taxon>Pterygota</taxon>
        <taxon>Neoptera</taxon>
        <taxon>Endopterygota</taxon>
        <taxon>Diptera</taxon>
        <taxon>Nematocera</taxon>
        <taxon>Chironomoidea</taxon>
        <taxon>Chironomidae</taxon>
        <taxon>Clunio</taxon>
    </lineage>
</organism>
<dbReference type="EMBL" id="CVRI01000047">
    <property type="protein sequence ID" value="CRK97289.1"/>
    <property type="molecule type" value="Genomic_DNA"/>
</dbReference>